<dbReference type="InterPro" id="IPR019027">
    <property type="entry name" value="Pilus_biogenesis_CpaD-related"/>
</dbReference>
<dbReference type="RefSeq" id="WP_075613532.1">
    <property type="nucleotide sequence ID" value="NZ_JACIED010000005.1"/>
</dbReference>
<name>A0A1Q9A8B7_9HYPH</name>
<evidence type="ECO:0000313" key="3">
    <source>
        <dbReference type="Proteomes" id="UP000185598"/>
    </source>
</evidence>
<dbReference type="AlphaFoldDB" id="A0A1Q9A8B7"/>
<dbReference type="InterPro" id="IPR013361">
    <property type="entry name" value="Pilus_CpaD"/>
</dbReference>
<sequence>MRFYPAYRLNTVSAHQLARIAALSVGFAAALALSGCGGMRDDMKTGSIPDDYRTRHPIVVTDVEHSLDLPVAQGSSRLTIGMSDSIIGFAQDYRNASTGYVQIMVPRGSPNAAAASTLARQVHSLLIAKGIAAPKIIERPYSAEATGDAAPIRLSYVATTAVAGPCGQWPEDLSNDTSQNRNWQNFGCSSQANLAAQIASPTDLIAPRGTTPIDAERRATVIDNYRKGKDTSTTTSTTN</sequence>
<dbReference type="Proteomes" id="UP000544107">
    <property type="component" value="Unassembled WGS sequence"/>
</dbReference>
<dbReference type="EMBL" id="JACIED010000005">
    <property type="protein sequence ID" value="MBB4009660.1"/>
    <property type="molecule type" value="Genomic_DNA"/>
</dbReference>
<keyword evidence="3" id="KW-1185">Reference proteome</keyword>
<protein>
    <submittedName>
        <fullName evidence="1 2">Pilus assembly protein</fullName>
    </submittedName>
</protein>
<evidence type="ECO:0000313" key="2">
    <source>
        <dbReference type="EMBL" id="OLP50829.1"/>
    </source>
</evidence>
<reference evidence="2 3" key="1">
    <citation type="submission" date="2016-09" db="EMBL/GenBank/DDBJ databases">
        <title>Rhizobium oryziradicis sp. nov., isolated from the root of rice.</title>
        <authorList>
            <person name="Zhao J."/>
            <person name="Zhang X."/>
        </authorList>
    </citation>
    <scope>NUCLEOTIDE SEQUENCE [LARGE SCALE GENOMIC DNA]</scope>
    <source>
        <strain evidence="2 3">14971</strain>
    </source>
</reference>
<proteinExistence type="predicted"/>
<dbReference type="Pfam" id="PF09476">
    <property type="entry name" value="Pilus_CpaD"/>
    <property type="match status" value="1"/>
</dbReference>
<accession>A0A1Q9A8B7</accession>
<dbReference type="OrthoDB" id="9802674at2"/>
<dbReference type="STRING" id="887144.BJF91_06155"/>
<dbReference type="Proteomes" id="UP000185598">
    <property type="component" value="Unassembled WGS sequence"/>
</dbReference>
<dbReference type="EMBL" id="MKIN01000020">
    <property type="protein sequence ID" value="OLP50829.1"/>
    <property type="molecule type" value="Genomic_DNA"/>
</dbReference>
<dbReference type="NCBIfam" id="TIGR02522">
    <property type="entry name" value="pilus_cpaD"/>
    <property type="match status" value="1"/>
</dbReference>
<evidence type="ECO:0000313" key="1">
    <source>
        <dbReference type="EMBL" id="MBB4009660.1"/>
    </source>
</evidence>
<reference evidence="1 4" key="2">
    <citation type="submission" date="2020-08" db="EMBL/GenBank/DDBJ databases">
        <title>Genomic Encyclopedia of Type Strains, Phase IV (KMG-IV): sequencing the most valuable type-strain genomes for metagenomic binning, comparative biology and taxonomic classification.</title>
        <authorList>
            <person name="Goeker M."/>
        </authorList>
    </citation>
    <scope>NUCLEOTIDE SEQUENCE [LARGE SCALE GENOMIC DNA]</scope>
    <source>
        <strain evidence="1 4">DSM 100021</strain>
    </source>
</reference>
<gene>
    <name evidence="2" type="ORF">BJF91_06155</name>
    <name evidence="1" type="ORF">GGQ71_003948</name>
</gene>
<evidence type="ECO:0000313" key="4">
    <source>
        <dbReference type="Proteomes" id="UP000544107"/>
    </source>
</evidence>
<comment type="caution">
    <text evidence="2">The sequence shown here is derived from an EMBL/GenBank/DDBJ whole genome shotgun (WGS) entry which is preliminary data.</text>
</comment>
<organism evidence="2 3">
    <name type="scientific">Allorhizobium taibaishanense</name>
    <dbReference type="NCBI Taxonomy" id="887144"/>
    <lineage>
        <taxon>Bacteria</taxon>
        <taxon>Pseudomonadati</taxon>
        <taxon>Pseudomonadota</taxon>
        <taxon>Alphaproteobacteria</taxon>
        <taxon>Hyphomicrobiales</taxon>
        <taxon>Rhizobiaceae</taxon>
        <taxon>Rhizobium/Agrobacterium group</taxon>
        <taxon>Allorhizobium</taxon>
    </lineage>
</organism>